<dbReference type="PROSITE" id="PS01241">
    <property type="entry name" value="LINK_1"/>
    <property type="match status" value="2"/>
</dbReference>
<dbReference type="InterPro" id="IPR000538">
    <property type="entry name" value="Link_dom"/>
</dbReference>
<dbReference type="InterPro" id="IPR007110">
    <property type="entry name" value="Ig-like_dom"/>
</dbReference>
<keyword evidence="10" id="KW-0393">Immunoglobulin domain</keyword>
<feature type="compositionally biased region" description="Low complexity" evidence="13">
    <location>
        <begin position="1046"/>
        <end position="1059"/>
    </location>
</feature>
<dbReference type="SMART" id="SM00034">
    <property type="entry name" value="CLECT"/>
    <property type="match status" value="1"/>
</dbReference>
<evidence type="ECO:0000256" key="11">
    <source>
        <dbReference type="PROSITE-ProRule" id="PRU00076"/>
    </source>
</evidence>
<feature type="compositionally biased region" description="Pro residues" evidence="13">
    <location>
        <begin position="1125"/>
        <end position="1135"/>
    </location>
</feature>
<dbReference type="PANTHER" id="PTHR22804:SF24">
    <property type="entry name" value="NEUROCAN CORE PROTEIN"/>
    <property type="match status" value="1"/>
</dbReference>
<keyword evidence="2" id="KW-0964">Secreted</keyword>
<dbReference type="GO" id="GO:0001501">
    <property type="term" value="P:skeletal system development"/>
    <property type="evidence" value="ECO:0007669"/>
    <property type="project" value="TreeGrafter"/>
</dbReference>
<dbReference type="Pfam" id="PF00008">
    <property type="entry name" value="EGF"/>
    <property type="match status" value="1"/>
</dbReference>
<dbReference type="InterPro" id="IPR016187">
    <property type="entry name" value="CTDL_fold"/>
</dbReference>
<dbReference type="SMART" id="SM00409">
    <property type="entry name" value="IG"/>
    <property type="match status" value="1"/>
</dbReference>
<keyword evidence="16" id="KW-1185">Reference proteome</keyword>
<dbReference type="PROSITE" id="PS00615">
    <property type="entry name" value="C_TYPE_LECTIN_1"/>
    <property type="match status" value="1"/>
</dbReference>
<dbReference type="InterPro" id="IPR003599">
    <property type="entry name" value="Ig_sub"/>
</dbReference>
<dbReference type="GO" id="GO:0045202">
    <property type="term" value="C:synapse"/>
    <property type="evidence" value="ECO:0007669"/>
    <property type="project" value="TreeGrafter"/>
</dbReference>
<evidence type="ECO:0000256" key="14">
    <source>
        <dbReference type="SAM" id="SignalP"/>
    </source>
</evidence>
<feature type="region of interest" description="Disordered" evidence="13">
    <location>
        <begin position="364"/>
        <end position="570"/>
    </location>
</feature>
<dbReference type="CDD" id="cd00054">
    <property type="entry name" value="EGF_CA"/>
    <property type="match status" value="1"/>
</dbReference>
<dbReference type="InterPro" id="IPR036179">
    <property type="entry name" value="Ig-like_dom_sf"/>
</dbReference>
<feature type="disulfide bond" evidence="12">
    <location>
        <begin position="206"/>
        <end position="227"/>
    </location>
</feature>
<feature type="disulfide bond" evidence="12">
    <location>
        <begin position="304"/>
        <end position="325"/>
    </location>
</feature>
<dbReference type="PROSITE" id="PS50835">
    <property type="entry name" value="IG_LIKE"/>
    <property type="match status" value="1"/>
</dbReference>
<comment type="subcellular location">
    <subcellularLocation>
        <location evidence="1">Secreted</location>
    </subcellularLocation>
</comment>
<organism evidence="15 16">
    <name type="scientific">Corvus moneduloides</name>
    <name type="common">New Caledonian crow</name>
    <dbReference type="NCBI Taxonomy" id="1196302"/>
    <lineage>
        <taxon>Eukaryota</taxon>
        <taxon>Metazoa</taxon>
        <taxon>Chordata</taxon>
        <taxon>Craniata</taxon>
        <taxon>Vertebrata</taxon>
        <taxon>Euteleostomi</taxon>
        <taxon>Archelosauria</taxon>
        <taxon>Archosauria</taxon>
        <taxon>Dinosauria</taxon>
        <taxon>Saurischia</taxon>
        <taxon>Theropoda</taxon>
        <taxon>Coelurosauria</taxon>
        <taxon>Aves</taxon>
        <taxon>Neognathae</taxon>
        <taxon>Neoaves</taxon>
        <taxon>Telluraves</taxon>
        <taxon>Australaves</taxon>
        <taxon>Passeriformes</taxon>
        <taxon>Corvoidea</taxon>
        <taxon>Corvidae</taxon>
        <taxon>Corvus</taxon>
    </lineage>
</organism>
<dbReference type="FunFam" id="3.10.100.10:FF:000002">
    <property type="entry name" value="Hyaluronan proteoglycan link protein 1"/>
    <property type="match status" value="1"/>
</dbReference>
<evidence type="ECO:0000256" key="8">
    <source>
        <dbReference type="ARBA" id="ARBA00023157"/>
    </source>
</evidence>
<dbReference type="SUPFAM" id="SSF48726">
    <property type="entry name" value="Immunoglobulin"/>
    <property type="match status" value="1"/>
</dbReference>
<dbReference type="PANTHER" id="PTHR22804">
    <property type="entry name" value="AGGRECAN/VERSICAN PROTEOGLYCAN"/>
    <property type="match status" value="1"/>
</dbReference>
<reference evidence="15" key="3">
    <citation type="submission" date="2025-09" db="UniProtKB">
        <authorList>
            <consortium name="Ensembl"/>
        </authorList>
    </citation>
    <scope>IDENTIFICATION</scope>
</reference>
<comment type="caution">
    <text evidence="11">Lacks conserved residue(s) required for the propagation of feature annotation.</text>
</comment>
<dbReference type="InterPro" id="IPR000742">
    <property type="entry name" value="EGF"/>
</dbReference>
<dbReference type="CDD" id="cd03520">
    <property type="entry name" value="Link_domain_CSPGs_modules_2_4"/>
    <property type="match status" value="1"/>
</dbReference>
<dbReference type="Gene3D" id="3.10.100.10">
    <property type="entry name" value="Mannose-Binding Protein A, subunit A"/>
    <property type="match status" value="3"/>
</dbReference>
<feature type="compositionally biased region" description="Pro residues" evidence="13">
    <location>
        <begin position="672"/>
        <end position="684"/>
    </location>
</feature>
<dbReference type="InterPro" id="IPR001304">
    <property type="entry name" value="C-type_lectin-like"/>
</dbReference>
<keyword evidence="5" id="KW-0430">Lectin</keyword>
<dbReference type="SMART" id="SM00179">
    <property type="entry name" value="EGF_CA"/>
    <property type="match status" value="1"/>
</dbReference>
<dbReference type="FunFam" id="2.10.25.10:FF:000006">
    <property type="entry name" value="Versican core protein-like isoform 1"/>
    <property type="match status" value="1"/>
</dbReference>
<feature type="compositionally biased region" description="Low complexity" evidence="13">
    <location>
        <begin position="1086"/>
        <end position="1095"/>
    </location>
</feature>
<feature type="disulfide bond" evidence="11">
    <location>
        <begin position="1267"/>
        <end position="1276"/>
    </location>
</feature>
<evidence type="ECO:0000256" key="5">
    <source>
        <dbReference type="ARBA" id="ARBA00022734"/>
    </source>
</evidence>
<dbReference type="Pfam" id="PF00193">
    <property type="entry name" value="Xlink"/>
    <property type="match status" value="2"/>
</dbReference>
<dbReference type="PROSITE" id="PS00022">
    <property type="entry name" value="EGF_1"/>
    <property type="match status" value="1"/>
</dbReference>
<dbReference type="InterPro" id="IPR016186">
    <property type="entry name" value="C-type_lectin-like/link_sf"/>
</dbReference>
<dbReference type="Proteomes" id="UP000694553">
    <property type="component" value="Unassembled WGS sequence"/>
</dbReference>
<dbReference type="InterPro" id="IPR050691">
    <property type="entry name" value="Hyaluronan_bind_Proteoglycan"/>
</dbReference>
<dbReference type="GO" id="GO:0010001">
    <property type="term" value="P:glial cell differentiation"/>
    <property type="evidence" value="ECO:0007669"/>
    <property type="project" value="TreeGrafter"/>
</dbReference>
<evidence type="ECO:0000313" key="15">
    <source>
        <dbReference type="Ensembl" id="ENSCMUP00000030572.1"/>
    </source>
</evidence>
<keyword evidence="9" id="KW-0325">Glycoprotein</keyword>
<evidence type="ECO:0000256" key="12">
    <source>
        <dbReference type="PROSITE-ProRule" id="PRU00323"/>
    </source>
</evidence>
<dbReference type="SUPFAM" id="SSF56436">
    <property type="entry name" value="C-type lectin-like"/>
    <property type="match status" value="3"/>
</dbReference>
<feature type="region of interest" description="Disordered" evidence="13">
    <location>
        <begin position="618"/>
        <end position="1222"/>
    </location>
</feature>
<evidence type="ECO:0000256" key="9">
    <source>
        <dbReference type="ARBA" id="ARBA00023180"/>
    </source>
</evidence>
<dbReference type="InterPro" id="IPR018097">
    <property type="entry name" value="EGF_Ca-bd_CS"/>
</dbReference>
<evidence type="ECO:0000256" key="13">
    <source>
        <dbReference type="SAM" id="MobiDB-lite"/>
    </source>
</evidence>
<dbReference type="Gene3D" id="2.10.25.10">
    <property type="entry name" value="Laminin"/>
    <property type="match status" value="1"/>
</dbReference>
<dbReference type="Pfam" id="PF07686">
    <property type="entry name" value="V-set"/>
    <property type="match status" value="1"/>
</dbReference>
<dbReference type="FunFam" id="3.10.100.10:FF:000003">
    <property type="entry name" value="Versican core protein"/>
    <property type="match status" value="1"/>
</dbReference>
<dbReference type="FunFam" id="2.60.40.10:FF:000571">
    <property type="entry name" value="Neurocan core protein"/>
    <property type="match status" value="1"/>
</dbReference>
<feature type="compositionally biased region" description="Low complexity" evidence="13">
    <location>
        <begin position="516"/>
        <end position="543"/>
    </location>
</feature>
<accession>A0A8U7NE07</accession>
<protein>
    <submittedName>
        <fullName evidence="15">Neurocan</fullName>
    </submittedName>
</protein>
<dbReference type="FunFam" id="3.10.100.10:FF:000011">
    <property type="entry name" value="Aggrecan core protein"/>
    <property type="match status" value="1"/>
</dbReference>
<sequence>MVHVMGDAACWVLLGLSLLPIAVLGSQDEGKVIHITRVQHQAVRVGLGEPVTLPCLFLLHPSASLGPNEPPEPPRVKWSKVRSATGQREDVPILVAKDNAVKVVKAYEGRVSLPGYARDRSNATLQLRAARASDAGLYRCEVVAGIDDEQDLLPLEVTGVVFHYRPAGERYALTFPAARRACRDNSAVIASPQHLQAAFEDGYDNCDAGWLSDQSVRYPITLSRPGCYGDRNSLPGVRSYGRREPAELYDVYCYSRELRGTVFYATVPGRFSWQEARRHCRSRGASLATTGQLYLAWREGLDQCDPGWLADGSVRYPIRLPRRKCGGEASGVRTLYQFPNRTGFPSAASKFDAYCYKAAGHRDTEEPVLPVPPTPDPPSSDNVLVEHSEDLGTSGDTRDIPRDRYDLQPQPGPAGLGEDEDEQLRPASGSPVAQRGDLPGAALSPAPAAPGLGTGGGTSLPPTAAPSLAWPHEEEALNVVDQAPESSRRDPPAQGEPEGPPATLLSHAQSPALEHSTGSSLAPATPSTAPETPSTPPGSSSAPRKSYPGLNGRYFQLQRHSRDPAVAAGDTTVAIGDPTVATGDPTVAAEDPAGIVTQAPVLALEVKGPAANAVELWSLPRAGTESPRREGPHASPNALEEEPSPELMAPATAPVSPSPQAPAPRDSGTPAGTPPVPSPSPSVPATPRDARGHRDIPAGGAQPVPSARGDSPRPPADATEDFSGDPPSQEGGGSVPPLPPLPPAPLVAEGPEPAPQPRGDGGDGSGAPGDGALERQRKAVTFLQPEGPSEGHAATAGYTEGASPGPLGRSSAAAPHGSAEPSQEQPEGSRDAAEPSQEQPEGSRDAAEPSQEQPEGSRDAAEPSQEQPEGSRDAAEPSQEQPEGSRDAAEPSQEQPEGSRDAAEPSQEQPEGSRDAAEPSQEQPEGSRDAAEPSQEQPEGSRDAAEPSQEQPEGSRDAAEPSQEQPEGSRDTAEPSQEQPEGSRDAAEPSQEQPEGSRDAAEPSQEQPEGSRDAAEPSQEQPEGSRDTAEPSQEQPEGSRDVGNGAAEPSSEAAASTPAWEVPSPSPSPTATEVVLWASTERPEEVAVLEPVAEEGSTGFTPPDPQPTHRSEPELGAAEQLLLSPPGPRQPPATPGAPAVPRHEDAPTAPGEEDSSGEAKREESPTALGPWPSPSAPHPRGTEPAGSPSAGLLFEPSAEPELGGPEGSPLLDADSGSGEEPALEERELLAWMGTGNASGHDIDDCLSSPCQNGGTCIDEINSFVCLCLPSYGGSRCEKDTEGCDHNWHKFQGHCYRYFARRRSWEDAERDCRRRAGHLTSIHSQEEHGFINGFGHENTWIGLNDRIVEQDFQWTDNTGLQYENWRENQPDNFFAGGEDCVVLVSHEIGKWNDVPCNYNLPYICKKGTGSARPACPAWHGFILQPSASLSPSRSPSVPTPQLLASLSPSRSPSVPIPQLLTSLSPSRSPSVPTPQLLASLSPSRSPSVPTPQLLTSLSPSRSPSVPTPQLLTSLSPSRSPSVPTPQLLASLSPSRSPSVPTPQLLTSLSPSRSPSVPTPQLLASLSPSRSPSVPTPQLLASLSPSRSPSVPTPQLLTSLSPSRSPSVPTPQLLTSLSPSRSPS</sequence>
<feature type="compositionally biased region" description="Basic and acidic residues" evidence="13">
    <location>
        <begin position="384"/>
        <end position="406"/>
    </location>
</feature>
<evidence type="ECO:0000256" key="7">
    <source>
        <dbReference type="ARBA" id="ARBA00022974"/>
    </source>
</evidence>
<feature type="chain" id="PRO_5043826291" evidence="14">
    <location>
        <begin position="26"/>
        <end position="1622"/>
    </location>
</feature>
<proteinExistence type="predicted"/>
<dbReference type="Pfam" id="PF00059">
    <property type="entry name" value="Lectin_C"/>
    <property type="match status" value="1"/>
</dbReference>
<dbReference type="GO" id="GO:0002052">
    <property type="term" value="P:positive regulation of neuroblast proliferation"/>
    <property type="evidence" value="ECO:0007669"/>
    <property type="project" value="TreeGrafter"/>
</dbReference>
<dbReference type="GO" id="GO:0005509">
    <property type="term" value="F:calcium ion binding"/>
    <property type="evidence" value="ECO:0007669"/>
    <property type="project" value="InterPro"/>
</dbReference>
<dbReference type="CDD" id="cd03517">
    <property type="entry name" value="Link_domain_CSPGs_modules_1_3"/>
    <property type="match status" value="1"/>
</dbReference>
<dbReference type="OMA" id="HESGHWN"/>
<dbReference type="SMART" id="SM00181">
    <property type="entry name" value="EGF"/>
    <property type="match status" value="1"/>
</dbReference>
<dbReference type="SMART" id="SM00445">
    <property type="entry name" value="LINK"/>
    <property type="match status" value="2"/>
</dbReference>
<dbReference type="PROSITE" id="PS00010">
    <property type="entry name" value="ASX_HYDROXYL"/>
    <property type="match status" value="1"/>
</dbReference>
<feature type="compositionally biased region" description="Low complexity" evidence="13">
    <location>
        <begin position="438"/>
        <end position="451"/>
    </location>
</feature>
<dbReference type="GO" id="GO:0072534">
    <property type="term" value="C:perineuronal net"/>
    <property type="evidence" value="ECO:0007669"/>
    <property type="project" value="TreeGrafter"/>
</dbReference>
<feature type="region of interest" description="Disordered" evidence="13">
    <location>
        <begin position="1428"/>
        <end position="1622"/>
    </location>
</feature>
<dbReference type="InterPro" id="IPR001881">
    <property type="entry name" value="EGF-like_Ca-bd_dom"/>
</dbReference>
<dbReference type="Ensembl" id="ENSCMUT00000033806.1">
    <property type="protein sequence ID" value="ENSCMUP00000030572.1"/>
    <property type="gene ID" value="ENSCMUG00000011859.2"/>
</dbReference>
<evidence type="ECO:0000256" key="4">
    <source>
        <dbReference type="ARBA" id="ARBA00022729"/>
    </source>
</evidence>
<dbReference type="InterPro" id="IPR018378">
    <property type="entry name" value="C-type_lectin_CS"/>
</dbReference>
<dbReference type="PROSITE" id="PS50963">
    <property type="entry name" value="LINK_2"/>
    <property type="match status" value="2"/>
</dbReference>
<dbReference type="Gene3D" id="2.60.40.10">
    <property type="entry name" value="Immunoglobulins"/>
    <property type="match status" value="1"/>
</dbReference>
<dbReference type="InterPro" id="IPR013783">
    <property type="entry name" value="Ig-like_fold"/>
</dbReference>
<name>A0A8U7NE07_CORMO</name>
<dbReference type="PRINTS" id="PR01265">
    <property type="entry name" value="LINKMODULE"/>
</dbReference>
<evidence type="ECO:0000256" key="10">
    <source>
        <dbReference type="ARBA" id="ARBA00023319"/>
    </source>
</evidence>
<dbReference type="GO" id="GO:0007155">
    <property type="term" value="P:cell adhesion"/>
    <property type="evidence" value="ECO:0007669"/>
    <property type="project" value="InterPro"/>
</dbReference>
<keyword evidence="7" id="KW-0654">Proteoglycan</keyword>
<dbReference type="InterPro" id="IPR000152">
    <property type="entry name" value="EGF-type_Asp/Asn_hydroxyl_site"/>
</dbReference>
<keyword evidence="6" id="KW-0677">Repeat</keyword>
<dbReference type="PROSITE" id="PS01187">
    <property type="entry name" value="EGF_CA"/>
    <property type="match status" value="1"/>
</dbReference>
<dbReference type="GO" id="GO:0005615">
    <property type="term" value="C:extracellular space"/>
    <property type="evidence" value="ECO:0007669"/>
    <property type="project" value="TreeGrafter"/>
</dbReference>
<dbReference type="GO" id="GO:0030246">
    <property type="term" value="F:carbohydrate binding"/>
    <property type="evidence" value="ECO:0007669"/>
    <property type="project" value="UniProtKB-KW"/>
</dbReference>
<dbReference type="SMART" id="SM00406">
    <property type="entry name" value="IGv"/>
    <property type="match status" value="1"/>
</dbReference>
<dbReference type="GO" id="GO:0005540">
    <property type="term" value="F:hyaluronic acid binding"/>
    <property type="evidence" value="ECO:0007669"/>
    <property type="project" value="InterPro"/>
</dbReference>
<keyword evidence="4 14" id="KW-0732">Signal</keyword>
<dbReference type="PROSITE" id="PS50041">
    <property type="entry name" value="C_TYPE_LECTIN_2"/>
    <property type="match status" value="1"/>
</dbReference>
<dbReference type="GO" id="GO:0007417">
    <property type="term" value="P:central nervous system development"/>
    <property type="evidence" value="ECO:0007669"/>
    <property type="project" value="TreeGrafter"/>
</dbReference>
<feature type="compositionally biased region" description="Pro residues" evidence="13">
    <location>
        <begin position="369"/>
        <end position="378"/>
    </location>
</feature>
<keyword evidence="8 11" id="KW-1015">Disulfide bond</keyword>
<dbReference type="PROSITE" id="PS50026">
    <property type="entry name" value="EGF_3"/>
    <property type="match status" value="1"/>
</dbReference>
<evidence type="ECO:0000256" key="6">
    <source>
        <dbReference type="ARBA" id="ARBA00022737"/>
    </source>
</evidence>
<reference evidence="15" key="2">
    <citation type="submission" date="2025-08" db="UniProtKB">
        <authorList>
            <consortium name="Ensembl"/>
        </authorList>
    </citation>
    <scope>IDENTIFICATION</scope>
</reference>
<evidence type="ECO:0000256" key="1">
    <source>
        <dbReference type="ARBA" id="ARBA00004613"/>
    </source>
</evidence>
<gene>
    <name evidence="15" type="primary">NCAN</name>
</gene>
<evidence type="ECO:0000313" key="16">
    <source>
        <dbReference type="Proteomes" id="UP000694553"/>
    </source>
</evidence>
<reference evidence="16" key="1">
    <citation type="submission" date="2019-10" db="EMBL/GenBank/DDBJ databases">
        <title>Corvus moneduloides (New Caledonian crow) genome, bCorMon1, primary haplotype.</title>
        <authorList>
            <person name="Rutz C."/>
            <person name="Fungtammasan C."/>
            <person name="Mountcastle J."/>
            <person name="Formenti G."/>
            <person name="Chow W."/>
            <person name="Howe K."/>
            <person name="Steele M.P."/>
            <person name="Fernandes J."/>
            <person name="Gilbert M.T.P."/>
            <person name="Fedrigo O."/>
            <person name="Jarvis E.D."/>
            <person name="Gemmell N."/>
        </authorList>
    </citation>
    <scope>NUCLEOTIDE SEQUENCE [LARGE SCALE GENOMIC DNA]</scope>
</reference>
<keyword evidence="3 11" id="KW-0245">EGF-like domain</keyword>
<feature type="signal peptide" evidence="14">
    <location>
        <begin position="1"/>
        <end position="25"/>
    </location>
</feature>
<feature type="compositionally biased region" description="Pro residues" evidence="13">
    <location>
        <begin position="736"/>
        <end position="745"/>
    </location>
</feature>
<dbReference type="InterPro" id="IPR013106">
    <property type="entry name" value="Ig_V-set"/>
</dbReference>
<evidence type="ECO:0000256" key="3">
    <source>
        <dbReference type="ARBA" id="ARBA00022536"/>
    </source>
</evidence>
<evidence type="ECO:0000256" key="2">
    <source>
        <dbReference type="ARBA" id="ARBA00022525"/>
    </source>
</evidence>